<dbReference type="Pfam" id="PF00096">
    <property type="entry name" value="zf-C2H2"/>
    <property type="match status" value="2"/>
</dbReference>
<evidence type="ECO:0000256" key="8">
    <source>
        <dbReference type="ARBA" id="ARBA00023242"/>
    </source>
</evidence>
<dbReference type="Pfam" id="PF23115">
    <property type="entry name" value="zf-C2H2_STOP2_3rd"/>
    <property type="match status" value="2"/>
</dbReference>
<dbReference type="Pfam" id="PF23118">
    <property type="entry name" value="zf-C2H2_STOP2_C"/>
    <property type="match status" value="2"/>
</dbReference>
<reference evidence="11 12" key="1">
    <citation type="submission" date="2021-03" db="EMBL/GenBank/DDBJ databases">
        <authorList>
            <person name="King G.J."/>
            <person name="Bancroft I."/>
            <person name="Baten A."/>
            <person name="Bloomfield J."/>
            <person name="Borpatragohain P."/>
            <person name="He Z."/>
            <person name="Irish N."/>
            <person name="Irwin J."/>
            <person name="Liu K."/>
            <person name="Mauleon R.P."/>
            <person name="Moore J."/>
            <person name="Morris R."/>
            <person name="Ostergaard L."/>
            <person name="Wang B."/>
            <person name="Wells R."/>
        </authorList>
    </citation>
    <scope>NUCLEOTIDE SEQUENCE [LARGE SCALE GENOMIC DNA]</scope>
    <source>
        <strain evidence="11">R-o-18</strain>
        <tissue evidence="11">Leaf</tissue>
    </source>
</reference>
<evidence type="ECO:0000256" key="7">
    <source>
        <dbReference type="ARBA" id="ARBA00023163"/>
    </source>
</evidence>
<dbReference type="PANTHER" id="PTHR46352">
    <property type="entry name" value="PROTEIN SENSITIVE TO PROTON RHIZOTOXICITY 1"/>
    <property type="match status" value="1"/>
</dbReference>
<dbReference type="Proteomes" id="UP000823674">
    <property type="component" value="Chromosome A10"/>
</dbReference>
<keyword evidence="5" id="KW-0862">Zinc</keyword>
<evidence type="ECO:0000256" key="2">
    <source>
        <dbReference type="ARBA" id="ARBA00022723"/>
    </source>
</evidence>
<dbReference type="SMART" id="SM00355">
    <property type="entry name" value="ZnF_C2H2"/>
    <property type="match status" value="7"/>
</dbReference>
<keyword evidence="4 9" id="KW-0863">Zinc-finger</keyword>
<keyword evidence="12" id="KW-1185">Reference proteome</keyword>
<organism evidence="11 12">
    <name type="scientific">Brassica rapa subsp. trilocularis</name>
    <dbReference type="NCBI Taxonomy" id="1813537"/>
    <lineage>
        <taxon>Eukaryota</taxon>
        <taxon>Viridiplantae</taxon>
        <taxon>Streptophyta</taxon>
        <taxon>Embryophyta</taxon>
        <taxon>Tracheophyta</taxon>
        <taxon>Spermatophyta</taxon>
        <taxon>Magnoliopsida</taxon>
        <taxon>eudicotyledons</taxon>
        <taxon>Gunneridae</taxon>
        <taxon>Pentapetalae</taxon>
        <taxon>rosids</taxon>
        <taxon>malvids</taxon>
        <taxon>Brassicales</taxon>
        <taxon>Brassicaceae</taxon>
        <taxon>Brassiceae</taxon>
        <taxon>Brassica</taxon>
    </lineage>
</organism>
<keyword evidence="3" id="KW-0677">Repeat</keyword>
<dbReference type="EMBL" id="JADBGQ010000010">
    <property type="protein sequence ID" value="KAG5376428.1"/>
    <property type="molecule type" value="Genomic_DNA"/>
</dbReference>
<protein>
    <recommendedName>
        <fullName evidence="10">C2H2-type domain-containing protein</fullName>
    </recommendedName>
</protein>
<feature type="domain" description="C2H2-type" evidence="10">
    <location>
        <begin position="590"/>
        <end position="617"/>
    </location>
</feature>
<dbReference type="PANTHER" id="PTHR46352:SF13">
    <property type="entry name" value="GENOME ASSEMBLY, CHROMOSOME: A10"/>
    <property type="match status" value="1"/>
</dbReference>
<dbReference type="InterPro" id="IPR013087">
    <property type="entry name" value="Znf_C2H2_type"/>
</dbReference>
<keyword evidence="6" id="KW-0805">Transcription regulation</keyword>
<comment type="caution">
    <text evidence="11">The sequence shown here is derived from an EMBL/GenBank/DDBJ whole genome shotgun (WGS) entry which is preliminary data.</text>
</comment>
<evidence type="ECO:0000256" key="1">
    <source>
        <dbReference type="ARBA" id="ARBA00004123"/>
    </source>
</evidence>
<dbReference type="PROSITE" id="PS50157">
    <property type="entry name" value="ZINC_FINGER_C2H2_2"/>
    <property type="match status" value="2"/>
</dbReference>
<dbReference type="InterPro" id="IPR044300">
    <property type="entry name" value="STOP1/2"/>
</dbReference>
<evidence type="ECO:0000256" key="9">
    <source>
        <dbReference type="PROSITE-ProRule" id="PRU00042"/>
    </source>
</evidence>
<dbReference type="InterPro" id="IPR059161">
    <property type="entry name" value="Znf-C2H2_STOP1/2_3rd"/>
</dbReference>
<evidence type="ECO:0000313" key="11">
    <source>
        <dbReference type="EMBL" id="KAG5376428.1"/>
    </source>
</evidence>
<evidence type="ECO:0000256" key="6">
    <source>
        <dbReference type="ARBA" id="ARBA00023015"/>
    </source>
</evidence>
<evidence type="ECO:0000256" key="5">
    <source>
        <dbReference type="ARBA" id="ARBA00022833"/>
    </source>
</evidence>
<evidence type="ECO:0000256" key="4">
    <source>
        <dbReference type="ARBA" id="ARBA00022771"/>
    </source>
</evidence>
<keyword evidence="2" id="KW-0479">Metal-binding</keyword>
<dbReference type="Gene3D" id="3.30.160.60">
    <property type="entry name" value="Classic Zinc Finger"/>
    <property type="match status" value="2"/>
</dbReference>
<evidence type="ECO:0000313" key="12">
    <source>
        <dbReference type="Proteomes" id="UP000823674"/>
    </source>
</evidence>
<sequence length="747" mass="85020">MNQEEHMNQGRYIMSQVEGSMSCFSETNSSSTIYMNPMMAATRSSGEDNGIQLSLLLNLSTIQDKVHEIQSLVNFFMISPNNNNQSSESTSSLAAANVESLVQDIITAASSMMLTCQQLQSSTNSNSNIDTNQTADAMVMEFSQDFDPDRDFMGESSINILDVQERRHVSFLDQTTQNLDWYGTETTNPKKDIHRSKSRLGNYEIVELSVEDLLAKYTHYCQICGKGFKRDANLRMHMRAHGDEYKTREALISPTSRDKNVEYSSMRYYYSCPHQGCRWNQRHEKFQPLKSVICAKNHYKRSHCPKIYMCTRCNVKHFSVLSDLRTHEKHCGDIKWVCSCGTRFSRKDKLMSHVSLFSGHSPAHEPGLMMNTGEWSMSCCSETNSSSTIYTNSMAAATRSSGDDISLSLLFNLSTIQDKVHEIQSLVNFFMISPSNNNQSSESTSSLAAANVESLVQDIITAASSMMLTCQSLQISTGDNSNIDTSQTTDGTFMEFSQDFDPDHDFVQESSTNLLGVRDFDPDHDFLQESSSNLLGVQEREHVSLIDQSLDWHSIQTSNPKTDHHYFKSRTGNYEIVELSVEDLLAKYTHYCQICGKGFKRDANLRMHMRAHGDEYKTREALINPTSRDKNVEYSSLTRHYYSCPQHGCRWNQRHDKFQPLKSVICAKNHYKRSHCPKIYMCRRCNVKHFSVLSDLRTHEKHCGDIKWVCSCGTRFSRKDKLTSHVSLFSGHSPAHEPLPQPPMISL</sequence>
<comment type="subcellular location">
    <subcellularLocation>
        <location evidence="1">Nucleus</location>
    </subcellularLocation>
</comment>
<gene>
    <name evidence="11" type="primary">A10p024440.1_BraROA</name>
    <name evidence="11" type="ORF">IGI04_041024</name>
</gene>
<evidence type="ECO:0000256" key="3">
    <source>
        <dbReference type="ARBA" id="ARBA00022737"/>
    </source>
</evidence>
<keyword evidence="8" id="KW-0539">Nucleus</keyword>
<dbReference type="PROSITE" id="PS00028">
    <property type="entry name" value="ZINC_FINGER_C2H2_1"/>
    <property type="match status" value="2"/>
</dbReference>
<dbReference type="SUPFAM" id="SSF57667">
    <property type="entry name" value="beta-beta-alpha zinc fingers"/>
    <property type="match status" value="2"/>
</dbReference>
<feature type="domain" description="C2H2-type" evidence="10">
    <location>
        <begin position="219"/>
        <end position="246"/>
    </location>
</feature>
<accession>A0ABQ7KQ74</accession>
<dbReference type="InterPro" id="IPR058196">
    <property type="entry name" value="zf-C2H2_STOP1/2_C"/>
</dbReference>
<name>A0ABQ7KQ74_BRACM</name>
<evidence type="ECO:0000259" key="10">
    <source>
        <dbReference type="PROSITE" id="PS50157"/>
    </source>
</evidence>
<dbReference type="InterPro" id="IPR036236">
    <property type="entry name" value="Znf_C2H2_sf"/>
</dbReference>
<proteinExistence type="predicted"/>
<keyword evidence="7" id="KW-0804">Transcription</keyword>